<keyword evidence="3" id="KW-1185">Reference proteome</keyword>
<dbReference type="EMBL" id="CYKH01001183">
    <property type="protein sequence ID" value="CUG85708.1"/>
    <property type="molecule type" value="Genomic_DNA"/>
</dbReference>
<feature type="compositionally biased region" description="Polar residues" evidence="1">
    <location>
        <begin position="159"/>
        <end position="174"/>
    </location>
</feature>
<feature type="compositionally biased region" description="Pro residues" evidence="1">
    <location>
        <begin position="106"/>
        <end position="118"/>
    </location>
</feature>
<accession>A0A0S4JC34</accession>
<evidence type="ECO:0000313" key="3">
    <source>
        <dbReference type="Proteomes" id="UP000051952"/>
    </source>
</evidence>
<evidence type="ECO:0000313" key="2">
    <source>
        <dbReference type="EMBL" id="CUG85708.1"/>
    </source>
</evidence>
<protein>
    <submittedName>
        <fullName evidence="2">Uncharacterized protein</fullName>
    </submittedName>
</protein>
<reference evidence="3" key="1">
    <citation type="submission" date="2015-09" db="EMBL/GenBank/DDBJ databases">
        <authorList>
            <consortium name="Pathogen Informatics"/>
        </authorList>
    </citation>
    <scope>NUCLEOTIDE SEQUENCE [LARGE SCALE GENOMIC DNA]</scope>
    <source>
        <strain evidence="3">Lake Konstanz</strain>
    </source>
</reference>
<dbReference type="AlphaFoldDB" id="A0A0S4JC34"/>
<feature type="compositionally biased region" description="Low complexity" evidence="1">
    <location>
        <begin position="80"/>
        <end position="90"/>
    </location>
</feature>
<feature type="region of interest" description="Disordered" evidence="1">
    <location>
        <begin position="80"/>
        <end position="177"/>
    </location>
</feature>
<sequence length="277" mass="29688">MNEVETCPHCAAFWVADNGSAGGGRRVVQCNICGAPRCKECSFINHPSILPYATTGSRSTTTYDEIAFCTICGAPMLTLPPGTTSTTQQPTHDHRNNHQPPRRPPHPPPQSPIVPPPSLSRSGPSATTVNAVPCITPTPQRQQQQQALPQEQQQAFSQHFSPAGTTTTLMSSPSALRRDVKDRMESLVERTQRNCQAAGTIFVDVWDVASSRSSNGSGSGGVVRGRGDAQVLQEFPLAFAALPPLARPLPHAAATLIPTHKRTPLTADKIAHVLEDE</sequence>
<dbReference type="Proteomes" id="UP000051952">
    <property type="component" value="Unassembled WGS sequence"/>
</dbReference>
<organism evidence="2 3">
    <name type="scientific">Bodo saltans</name>
    <name type="common">Flagellated protozoan</name>
    <dbReference type="NCBI Taxonomy" id="75058"/>
    <lineage>
        <taxon>Eukaryota</taxon>
        <taxon>Discoba</taxon>
        <taxon>Euglenozoa</taxon>
        <taxon>Kinetoplastea</taxon>
        <taxon>Metakinetoplastina</taxon>
        <taxon>Eubodonida</taxon>
        <taxon>Bodonidae</taxon>
        <taxon>Bodo</taxon>
    </lineage>
</organism>
<proteinExistence type="predicted"/>
<dbReference type="VEuPathDB" id="TriTrypDB:BSAL_90505"/>
<feature type="compositionally biased region" description="Low complexity" evidence="1">
    <location>
        <begin position="140"/>
        <end position="158"/>
    </location>
</feature>
<feature type="non-terminal residue" evidence="2">
    <location>
        <position position="277"/>
    </location>
</feature>
<name>A0A0S4JC34_BODSA</name>
<feature type="compositionally biased region" description="Polar residues" evidence="1">
    <location>
        <begin position="119"/>
        <end position="130"/>
    </location>
</feature>
<evidence type="ECO:0000256" key="1">
    <source>
        <dbReference type="SAM" id="MobiDB-lite"/>
    </source>
</evidence>
<gene>
    <name evidence="2" type="ORF">BSAL_90505</name>
</gene>